<sequence>MEETMAARYWCHMCSQMVNPIMDGEINCPFCQSGFVEEMSNATSGSNIPNTPEADFESDRALSLWAPILLGMMGNPRHRRRLRQIENDDDYDNGNGDDVDGVTRHGGETEYDRELESILRRRRRSSATILQLLQGIRAGLASESYENTNIDDRDRERERERVILINPYNQTIIVQGSYDSNQNQSDGHSPIGSMGDYFIGPGLDLLLQHLAENDPNRYGTPPAQKEAIEALPTVTINENLQCSVCLDDFEVGSEAKEMPCKHRFHIGCILPWLELHSSCPVCRFQLPVGESKQDPNVSRNSRNQSEDENIRHDNAEERNEEGRNASGTRRFSFPWPFDGLFSSSNSSSSVNANANGNDTQSDDN</sequence>
<dbReference type="GO" id="GO:0016567">
    <property type="term" value="P:protein ubiquitination"/>
    <property type="evidence" value="ECO:0007669"/>
    <property type="project" value="TreeGrafter"/>
</dbReference>
<evidence type="ECO:0000313" key="12">
    <source>
        <dbReference type="RefSeq" id="XP_027336153.1"/>
    </source>
</evidence>
<feature type="compositionally biased region" description="Low complexity" evidence="9">
    <location>
        <begin position="342"/>
        <end position="357"/>
    </location>
</feature>
<dbReference type="FunFam" id="3.30.40.10:FF:000022">
    <property type="entry name" value="E3 ubiquitin-protein ligase RING1-like"/>
    <property type="match status" value="1"/>
</dbReference>
<dbReference type="Proteomes" id="UP000694853">
    <property type="component" value="Unplaced"/>
</dbReference>
<organism evidence="11 13">
    <name type="scientific">Abrus precatorius</name>
    <name type="common">Indian licorice</name>
    <name type="synonym">Glycine abrus</name>
    <dbReference type="NCBI Taxonomy" id="3816"/>
    <lineage>
        <taxon>Eukaryota</taxon>
        <taxon>Viridiplantae</taxon>
        <taxon>Streptophyta</taxon>
        <taxon>Embryophyta</taxon>
        <taxon>Tracheophyta</taxon>
        <taxon>Spermatophyta</taxon>
        <taxon>Magnoliopsida</taxon>
        <taxon>eudicotyledons</taxon>
        <taxon>Gunneridae</taxon>
        <taxon>Pentapetalae</taxon>
        <taxon>rosids</taxon>
        <taxon>fabids</taxon>
        <taxon>Fabales</taxon>
        <taxon>Fabaceae</taxon>
        <taxon>Papilionoideae</taxon>
        <taxon>50 kb inversion clade</taxon>
        <taxon>NPAAA clade</taxon>
        <taxon>indigoferoid/millettioid clade</taxon>
        <taxon>Abreae</taxon>
        <taxon>Abrus</taxon>
    </lineage>
</organism>
<evidence type="ECO:0000313" key="11">
    <source>
        <dbReference type="Proteomes" id="UP000694853"/>
    </source>
</evidence>
<evidence type="ECO:0000256" key="6">
    <source>
        <dbReference type="ARBA" id="ARBA00022786"/>
    </source>
</evidence>
<comment type="catalytic activity">
    <reaction evidence="1">
        <text>S-ubiquitinyl-[E2 ubiquitin-conjugating enzyme]-L-cysteine + [acceptor protein]-L-lysine = [E2 ubiquitin-conjugating enzyme]-L-cysteine + N(6)-ubiquitinyl-[acceptor protein]-L-lysine.</text>
        <dbReference type="EC" id="2.3.2.27"/>
    </reaction>
</comment>
<feature type="compositionally biased region" description="Basic and acidic residues" evidence="9">
    <location>
        <begin position="304"/>
        <end position="323"/>
    </location>
</feature>
<keyword evidence="6" id="KW-0833">Ubl conjugation pathway</keyword>
<dbReference type="KEGG" id="aprc:113850038"/>
<dbReference type="Gene3D" id="3.30.40.10">
    <property type="entry name" value="Zinc/RING finger domain, C3HC4 (zinc finger)"/>
    <property type="match status" value="1"/>
</dbReference>
<feature type="compositionally biased region" description="Acidic residues" evidence="9">
    <location>
        <begin position="87"/>
        <end position="100"/>
    </location>
</feature>
<dbReference type="PANTHER" id="PTHR15710">
    <property type="entry name" value="E3 UBIQUITIN-PROTEIN LIGASE PRAJA"/>
    <property type="match status" value="1"/>
</dbReference>
<evidence type="ECO:0000256" key="5">
    <source>
        <dbReference type="ARBA" id="ARBA00022771"/>
    </source>
</evidence>
<dbReference type="Pfam" id="PF13639">
    <property type="entry name" value="zf-RING_2"/>
    <property type="match status" value="1"/>
</dbReference>
<keyword evidence="3" id="KW-0808">Transferase</keyword>
<dbReference type="Pfam" id="PF14369">
    <property type="entry name" value="Zn_ribbon_19"/>
    <property type="match status" value="1"/>
</dbReference>
<evidence type="ECO:0000259" key="10">
    <source>
        <dbReference type="PROSITE" id="PS50089"/>
    </source>
</evidence>
<evidence type="ECO:0000256" key="1">
    <source>
        <dbReference type="ARBA" id="ARBA00000900"/>
    </source>
</evidence>
<dbReference type="CDD" id="cd16667">
    <property type="entry name" value="RING-H2_RNF126-like"/>
    <property type="match status" value="1"/>
</dbReference>
<dbReference type="InterPro" id="IPR001841">
    <property type="entry name" value="Znf_RING"/>
</dbReference>
<evidence type="ECO:0000256" key="4">
    <source>
        <dbReference type="ARBA" id="ARBA00022723"/>
    </source>
</evidence>
<gene>
    <name evidence="12 13" type="primary">LOC113850038</name>
</gene>
<dbReference type="GeneID" id="113850038"/>
<evidence type="ECO:0000256" key="7">
    <source>
        <dbReference type="ARBA" id="ARBA00022833"/>
    </source>
</evidence>
<evidence type="ECO:0000256" key="8">
    <source>
        <dbReference type="PROSITE-ProRule" id="PRU00175"/>
    </source>
</evidence>
<dbReference type="PROSITE" id="PS50089">
    <property type="entry name" value="ZF_RING_2"/>
    <property type="match status" value="1"/>
</dbReference>
<dbReference type="InterPro" id="IPR013083">
    <property type="entry name" value="Znf_RING/FYVE/PHD"/>
</dbReference>
<dbReference type="SMART" id="SM00184">
    <property type="entry name" value="RING"/>
    <property type="match status" value="1"/>
</dbReference>
<keyword evidence="11" id="KW-1185">Reference proteome</keyword>
<feature type="region of interest" description="Disordered" evidence="9">
    <location>
        <begin position="85"/>
        <end position="109"/>
    </location>
</feature>
<keyword evidence="4" id="KW-0479">Metal-binding</keyword>
<name>A0A8B8JXV0_ABRPR</name>
<keyword evidence="7" id="KW-0862">Zinc</keyword>
<accession>A0A8B8JXV0</accession>
<feature type="region of interest" description="Disordered" evidence="9">
    <location>
        <begin position="290"/>
        <end position="364"/>
    </location>
</feature>
<dbReference type="GO" id="GO:0008270">
    <property type="term" value="F:zinc ion binding"/>
    <property type="evidence" value="ECO:0007669"/>
    <property type="project" value="UniProtKB-KW"/>
</dbReference>
<dbReference type="GO" id="GO:0005737">
    <property type="term" value="C:cytoplasm"/>
    <property type="evidence" value="ECO:0007669"/>
    <property type="project" value="TreeGrafter"/>
</dbReference>
<dbReference type="EC" id="2.3.2.27" evidence="2"/>
<evidence type="ECO:0000256" key="9">
    <source>
        <dbReference type="SAM" id="MobiDB-lite"/>
    </source>
</evidence>
<evidence type="ECO:0000256" key="3">
    <source>
        <dbReference type="ARBA" id="ARBA00022679"/>
    </source>
</evidence>
<dbReference type="RefSeq" id="XP_027336153.1">
    <property type="nucleotide sequence ID" value="XM_027480352.1"/>
</dbReference>
<keyword evidence="5 8" id="KW-0863">Zinc-finger</keyword>
<dbReference type="GO" id="GO:0061630">
    <property type="term" value="F:ubiquitin protein ligase activity"/>
    <property type="evidence" value="ECO:0007669"/>
    <property type="project" value="UniProtKB-EC"/>
</dbReference>
<proteinExistence type="predicted"/>
<dbReference type="OrthoDB" id="21204at2759"/>
<dbReference type="PANTHER" id="PTHR15710:SF22">
    <property type="entry name" value="RING-TYPE E3 UBIQUITIN TRANSFERASE"/>
    <property type="match status" value="1"/>
</dbReference>
<dbReference type="RefSeq" id="XP_027336154.1">
    <property type="nucleotide sequence ID" value="XM_027480353.1"/>
</dbReference>
<feature type="compositionally biased region" description="Polar residues" evidence="9">
    <location>
        <begin position="294"/>
        <end position="303"/>
    </location>
</feature>
<dbReference type="InterPro" id="IPR039525">
    <property type="entry name" value="RNF126-like_zinc-ribbon"/>
</dbReference>
<reference evidence="11" key="1">
    <citation type="journal article" date="2019" name="Toxins">
        <title>Detection of Abrin-Like and Prepropulchellin-Like Toxin Genes and Transcripts Using Whole Genome Sequencing and Full-Length Transcript Sequencing of Abrus precatorius.</title>
        <authorList>
            <person name="Hovde B.T."/>
            <person name="Daligault H.E."/>
            <person name="Hanschen E.R."/>
            <person name="Kunde Y.A."/>
            <person name="Johnson M.B."/>
            <person name="Starkenburg S.R."/>
            <person name="Johnson S.L."/>
        </authorList>
    </citation>
    <scope>NUCLEOTIDE SEQUENCE [LARGE SCALE GENOMIC DNA]</scope>
</reference>
<dbReference type="SUPFAM" id="SSF57850">
    <property type="entry name" value="RING/U-box"/>
    <property type="match status" value="1"/>
</dbReference>
<reference evidence="12 13" key="2">
    <citation type="submission" date="2025-04" db="UniProtKB">
        <authorList>
            <consortium name="RefSeq"/>
        </authorList>
    </citation>
    <scope>IDENTIFICATION</scope>
    <source>
        <tissue evidence="12 13">Young leaves</tissue>
    </source>
</reference>
<evidence type="ECO:0000256" key="2">
    <source>
        <dbReference type="ARBA" id="ARBA00012483"/>
    </source>
</evidence>
<feature type="domain" description="RING-type" evidence="10">
    <location>
        <begin position="242"/>
        <end position="283"/>
    </location>
</feature>
<protein>
    <recommendedName>
        <fullName evidence="2">RING-type E3 ubiquitin transferase</fullName>
        <ecNumber evidence="2">2.3.2.27</ecNumber>
    </recommendedName>
</protein>
<evidence type="ECO:0000313" key="13">
    <source>
        <dbReference type="RefSeq" id="XP_027336154.1"/>
    </source>
</evidence>
<dbReference type="AlphaFoldDB" id="A0A8B8JXV0"/>